<comment type="caution">
    <text evidence="2">The sequence shown here is derived from an EMBL/GenBank/DDBJ whole genome shotgun (WGS) entry which is preliminary data.</text>
</comment>
<keyword evidence="1" id="KW-0238">DNA-binding</keyword>
<evidence type="ECO:0000313" key="2">
    <source>
        <dbReference type="EMBL" id="TDQ66896.1"/>
    </source>
</evidence>
<dbReference type="InterPro" id="IPR036390">
    <property type="entry name" value="WH_DNA-bd_sf"/>
</dbReference>
<evidence type="ECO:0000313" key="3">
    <source>
        <dbReference type="Proteomes" id="UP000295391"/>
    </source>
</evidence>
<accession>A0A4R6VVT8</accession>
<dbReference type="InterPro" id="IPR036388">
    <property type="entry name" value="WH-like_DNA-bd_sf"/>
</dbReference>
<dbReference type="Pfam" id="PF02082">
    <property type="entry name" value="Rrf2"/>
    <property type="match status" value="1"/>
</dbReference>
<dbReference type="GO" id="GO:0003677">
    <property type="term" value="F:DNA binding"/>
    <property type="evidence" value="ECO:0007669"/>
    <property type="project" value="UniProtKB-KW"/>
</dbReference>
<reference evidence="2 3" key="1">
    <citation type="submission" date="2019-03" db="EMBL/GenBank/DDBJ databases">
        <title>Genomic Encyclopedia of Type Strains, Phase III (KMG-III): the genomes of soil and plant-associated and newly described type strains.</title>
        <authorList>
            <person name="Whitman W."/>
        </authorList>
    </citation>
    <scope>NUCLEOTIDE SEQUENCE [LARGE SCALE GENOMIC DNA]</scope>
    <source>
        <strain evidence="2 3">CGMCC 1.7002</strain>
    </source>
</reference>
<dbReference type="EMBL" id="SNYR01000001">
    <property type="protein sequence ID" value="TDQ66896.1"/>
    <property type="molecule type" value="Genomic_DNA"/>
</dbReference>
<dbReference type="PANTHER" id="PTHR33221:SF4">
    <property type="entry name" value="HTH-TYPE TRANSCRIPTIONAL REPRESSOR NSRR"/>
    <property type="match status" value="1"/>
</dbReference>
<name>A0A4R6VVT8_9HYPH</name>
<gene>
    <name evidence="2" type="ORF">ATL17_0902</name>
</gene>
<dbReference type="Gene3D" id="1.10.10.10">
    <property type="entry name" value="Winged helix-like DNA-binding domain superfamily/Winged helix DNA-binding domain"/>
    <property type="match status" value="1"/>
</dbReference>
<dbReference type="PROSITE" id="PS51197">
    <property type="entry name" value="HTH_RRF2_2"/>
    <property type="match status" value="1"/>
</dbReference>
<keyword evidence="3" id="KW-1185">Reference proteome</keyword>
<organism evidence="2 3">
    <name type="scientific">Maritalea mobilis</name>
    <dbReference type="NCBI Taxonomy" id="483324"/>
    <lineage>
        <taxon>Bacteria</taxon>
        <taxon>Pseudomonadati</taxon>
        <taxon>Pseudomonadota</taxon>
        <taxon>Alphaproteobacteria</taxon>
        <taxon>Hyphomicrobiales</taxon>
        <taxon>Devosiaceae</taxon>
        <taxon>Maritalea</taxon>
    </lineage>
</organism>
<proteinExistence type="predicted"/>
<dbReference type="SUPFAM" id="SSF46785">
    <property type="entry name" value="Winged helix' DNA-binding domain"/>
    <property type="match status" value="1"/>
</dbReference>
<evidence type="ECO:0000256" key="1">
    <source>
        <dbReference type="ARBA" id="ARBA00023125"/>
    </source>
</evidence>
<dbReference type="Proteomes" id="UP000295391">
    <property type="component" value="Unassembled WGS sequence"/>
</dbReference>
<sequence length="177" mass="19990">MYIKCIFTTSSQKRNLEFGQIDKVRQFVHLTSQTDYSLRLLMLLGMVAPKKMTISQVANILQLKKNHLTKIVHHLSKHEILNTSRGKTGGISLSEVAHDKTIAELIRISEPNFSLVECLDRQQCSCEFSGYCELTGLFTSARSAFFDVLSDKTLGDILNNKKKTSPLLSKRIISENL</sequence>
<dbReference type="PANTHER" id="PTHR33221">
    <property type="entry name" value="WINGED HELIX-TURN-HELIX TRANSCRIPTIONAL REGULATOR, RRF2 FAMILY"/>
    <property type="match status" value="1"/>
</dbReference>
<dbReference type="GO" id="GO:0003700">
    <property type="term" value="F:DNA-binding transcription factor activity"/>
    <property type="evidence" value="ECO:0007669"/>
    <property type="project" value="TreeGrafter"/>
</dbReference>
<dbReference type="OrthoDB" id="9802344at2"/>
<dbReference type="AlphaFoldDB" id="A0A4R6VVT8"/>
<dbReference type="InterPro" id="IPR000944">
    <property type="entry name" value="Tscrpt_reg_Rrf2"/>
</dbReference>
<dbReference type="NCBIfam" id="TIGR00738">
    <property type="entry name" value="rrf2_super"/>
    <property type="match status" value="1"/>
</dbReference>
<protein>
    <submittedName>
        <fullName evidence="2">BadM/Rrf2 family transcriptional regulator</fullName>
    </submittedName>
</protein>
<dbReference type="GO" id="GO:0005829">
    <property type="term" value="C:cytosol"/>
    <property type="evidence" value="ECO:0007669"/>
    <property type="project" value="TreeGrafter"/>
</dbReference>